<dbReference type="PANTHER" id="PTHR47374:SF6">
    <property type="entry name" value="ENDOSOME ANTIGEN-LIKE PROTEIN, PUTATIVE (DUF3444)-RELATED"/>
    <property type="match status" value="1"/>
</dbReference>
<dbReference type="GO" id="GO:0005783">
    <property type="term" value="C:endoplasmic reticulum"/>
    <property type="evidence" value="ECO:0007669"/>
    <property type="project" value="UniProtKB-ARBA"/>
</dbReference>
<feature type="compositionally biased region" description="Basic residues" evidence="1">
    <location>
        <begin position="305"/>
        <end position="317"/>
    </location>
</feature>
<feature type="compositionally biased region" description="Acidic residues" evidence="1">
    <location>
        <begin position="321"/>
        <end position="338"/>
    </location>
</feature>
<dbReference type="PROSITE" id="PS50076">
    <property type="entry name" value="DNAJ_2"/>
    <property type="match status" value="1"/>
</dbReference>
<dbReference type="Gene3D" id="1.10.287.110">
    <property type="entry name" value="DnaJ domain"/>
    <property type="match status" value="1"/>
</dbReference>
<evidence type="ECO:0000256" key="1">
    <source>
        <dbReference type="SAM" id="MobiDB-lite"/>
    </source>
</evidence>
<proteinExistence type="predicted"/>
<feature type="compositionally biased region" description="Polar residues" evidence="1">
    <location>
        <begin position="289"/>
        <end position="303"/>
    </location>
</feature>
<dbReference type="SUPFAM" id="SSF46565">
    <property type="entry name" value="Chaperone J-domain"/>
    <property type="match status" value="1"/>
</dbReference>
<accession>A0AAV8F5X7</accession>
<dbReference type="Pfam" id="PF23551">
    <property type="entry name" value="Zn_ribbon_20"/>
    <property type="match status" value="1"/>
</dbReference>
<organism evidence="3 4">
    <name type="scientific">Rhynchospora pubera</name>
    <dbReference type="NCBI Taxonomy" id="906938"/>
    <lineage>
        <taxon>Eukaryota</taxon>
        <taxon>Viridiplantae</taxon>
        <taxon>Streptophyta</taxon>
        <taxon>Embryophyta</taxon>
        <taxon>Tracheophyta</taxon>
        <taxon>Spermatophyta</taxon>
        <taxon>Magnoliopsida</taxon>
        <taxon>Liliopsida</taxon>
        <taxon>Poales</taxon>
        <taxon>Cyperaceae</taxon>
        <taxon>Cyperoideae</taxon>
        <taxon>Rhynchosporeae</taxon>
        <taxon>Rhynchospora</taxon>
    </lineage>
</organism>
<gene>
    <name evidence="3" type="ORF">LUZ62_037742</name>
</gene>
<dbReference type="PANTHER" id="PTHR47374">
    <property type="entry name" value="ENDOSOME ANTIGEN-LIKE PROTEIN, PUTATIVE (DUF3444)-RELATED"/>
    <property type="match status" value="1"/>
</dbReference>
<keyword evidence="4" id="KW-1185">Reference proteome</keyword>
<name>A0AAV8F5X7_9POAL</name>
<dbReference type="Pfam" id="PF00226">
    <property type="entry name" value="DnaJ"/>
    <property type="match status" value="1"/>
</dbReference>
<dbReference type="PRINTS" id="PR00625">
    <property type="entry name" value="JDOMAIN"/>
</dbReference>
<feature type="compositionally biased region" description="Polar residues" evidence="1">
    <location>
        <begin position="228"/>
        <end position="261"/>
    </location>
</feature>
<sequence length="938" mass="105610">MECNKEEAIRARDLAECKLKAKDYTAAHKWALKARQLYSDLENINQIVTVCEVHSSAITKVNGETDWYSILQVSTNADDLVIKKAYRKLALLLHPDKNKFAGAEAAFKLIGEANGILTDKGKRSLHDMKRNARPSHVNMRRAPSPAARASHGTGPPPAASANPTFWTACHSCGMRYQYYKSILKKALRCQNCLKPFIAYDIHEQARPFGTSNGVNLNPNLRFNPPNHGPSSDPLQNSASVHPSQSKGGPANANTSAGTRAGTTADVDQKKFERVNLGSGTKTEPGVGTQPASVQANTSNVPSVKSNKRKRQRKRKGKVVLEDEEEESESSSDDSEEEIVLPNGSNHPPRRSSRQKQNVSYNEKADDVDDDLDDYADNDFLDANENKQSMNGPSEEAEEDVIPNEEEAAHLGSDSKEIAYPDPEFFQFDKVREQTKFAVGQVWAVYDDRDGMPRYYAHIVSVRRTSPQFQVEYVWFESDPDQSALVWSRAGLPVATGKFKLGKKETTDQLLMFSHVVQCTKSSKRRISFEIYPRKGEIWALYKDWDIGWSSKSGGQKRQFKYEMVEVVSDFTHSTGFVVVPLVKLNGFVSLFMQSREAAPVVIPTSEILRFSHSVPLYRTVGNERDGVPQGAFELDPASLPPNLDSAFSSIDLDLDLNGKPKQQQSNIHFSSAHYKEEKKEQKTDEHSGDQNGDREETLSPPVSPTYECPNFEFYIFSNDRSIEKFKLGQIWALYCDIDRLPKYYAQVKQVQLKERTVNIKWLEPYVGGEIGETKRWINSGLPLGCGTFIAVGRKEDSTYDNTFSVDAFSQEVRAKQVAAGKKKIIFEIVPEVTEIWAVYCNWNPDWSIDDLTKNCQYDLVRVSKVTNNAIEVLLLTQVEGHGTVFRLDDKRKPMEIPRKELARFSHRIPRHRLTNQLGGKLSGYWELDPAALPESFIQ</sequence>
<dbReference type="InterPro" id="IPR036869">
    <property type="entry name" value="J_dom_sf"/>
</dbReference>
<feature type="compositionally biased region" description="Basic and acidic residues" evidence="1">
    <location>
        <begin position="673"/>
        <end position="697"/>
    </location>
</feature>
<dbReference type="InterPro" id="IPR001623">
    <property type="entry name" value="DnaJ_domain"/>
</dbReference>
<comment type="caution">
    <text evidence="3">The sequence shown here is derived from an EMBL/GenBank/DDBJ whole genome shotgun (WGS) entry which is preliminary data.</text>
</comment>
<dbReference type="CDD" id="cd06257">
    <property type="entry name" value="DnaJ"/>
    <property type="match status" value="1"/>
</dbReference>
<evidence type="ECO:0000313" key="3">
    <source>
        <dbReference type="EMBL" id="KAJ4786496.1"/>
    </source>
</evidence>
<feature type="compositionally biased region" description="Low complexity" evidence="1">
    <location>
        <begin position="216"/>
        <end position="225"/>
    </location>
</feature>
<dbReference type="EMBL" id="JAMFTS010000002">
    <property type="protein sequence ID" value="KAJ4786496.1"/>
    <property type="molecule type" value="Genomic_DNA"/>
</dbReference>
<protein>
    <submittedName>
        <fullName evidence="3">DnaJ subfamily B member 12</fullName>
    </submittedName>
</protein>
<evidence type="ECO:0000313" key="4">
    <source>
        <dbReference type="Proteomes" id="UP001140206"/>
    </source>
</evidence>
<dbReference type="SMART" id="SM00271">
    <property type="entry name" value="DnaJ"/>
    <property type="match status" value="1"/>
</dbReference>
<feature type="compositionally biased region" description="Acidic residues" evidence="1">
    <location>
        <begin position="365"/>
        <end position="381"/>
    </location>
</feature>
<feature type="region of interest" description="Disordered" evidence="1">
    <location>
        <begin position="660"/>
        <end position="704"/>
    </location>
</feature>
<feature type="compositionally biased region" description="Low complexity" evidence="1">
    <location>
        <begin position="140"/>
        <end position="150"/>
    </location>
</feature>
<dbReference type="AlphaFoldDB" id="A0AAV8F5X7"/>
<dbReference type="InterPro" id="IPR056988">
    <property type="entry name" value="Zn_ribbon_pln"/>
</dbReference>
<feature type="region of interest" description="Disordered" evidence="1">
    <location>
        <begin position="131"/>
        <end position="159"/>
    </location>
</feature>
<feature type="compositionally biased region" description="Polar residues" evidence="1">
    <location>
        <begin position="660"/>
        <end position="669"/>
    </location>
</feature>
<dbReference type="InterPro" id="IPR024593">
    <property type="entry name" value="DUF3444"/>
</dbReference>
<evidence type="ECO:0000259" key="2">
    <source>
        <dbReference type="PROSITE" id="PS50076"/>
    </source>
</evidence>
<reference evidence="3" key="1">
    <citation type="submission" date="2022-08" db="EMBL/GenBank/DDBJ databases">
        <authorList>
            <person name="Marques A."/>
        </authorList>
    </citation>
    <scope>NUCLEOTIDE SEQUENCE</scope>
    <source>
        <strain evidence="3">RhyPub2mFocal</strain>
        <tissue evidence="3">Leaves</tissue>
    </source>
</reference>
<dbReference type="Proteomes" id="UP001140206">
    <property type="component" value="Chromosome 2"/>
</dbReference>
<feature type="domain" description="J" evidence="2">
    <location>
        <begin position="66"/>
        <end position="130"/>
    </location>
</feature>
<feature type="region of interest" description="Disordered" evidence="1">
    <location>
        <begin position="216"/>
        <end position="399"/>
    </location>
</feature>
<dbReference type="Pfam" id="PF11926">
    <property type="entry name" value="DUF3444"/>
    <property type="match status" value="2"/>
</dbReference>